<dbReference type="OrthoDB" id="9808041at2"/>
<dbReference type="InterPro" id="IPR000550">
    <property type="entry name" value="Hppk"/>
</dbReference>
<evidence type="ECO:0000256" key="1">
    <source>
        <dbReference type="ARBA" id="ARBA00005051"/>
    </source>
</evidence>
<dbReference type="AlphaFoldDB" id="A0A1R3W648"/>
<evidence type="ECO:0000313" key="15">
    <source>
        <dbReference type="Proteomes" id="UP000223759"/>
    </source>
</evidence>
<evidence type="ECO:0000256" key="2">
    <source>
        <dbReference type="ARBA" id="ARBA00005810"/>
    </source>
</evidence>
<evidence type="ECO:0000256" key="7">
    <source>
        <dbReference type="ARBA" id="ARBA00022777"/>
    </source>
</evidence>
<keyword evidence="9" id="KW-0289">Folate biosynthesis</keyword>
<dbReference type="CDD" id="cd00483">
    <property type="entry name" value="HPPK"/>
    <property type="match status" value="1"/>
</dbReference>
<keyword evidence="5" id="KW-0808">Transferase</keyword>
<keyword evidence="7 14" id="KW-0418">Kinase</keyword>
<evidence type="ECO:0000256" key="6">
    <source>
        <dbReference type="ARBA" id="ARBA00022741"/>
    </source>
</evidence>
<dbReference type="NCBIfam" id="TIGR01498">
    <property type="entry name" value="folK"/>
    <property type="match status" value="1"/>
</dbReference>
<evidence type="ECO:0000256" key="4">
    <source>
        <dbReference type="ARBA" id="ARBA00016218"/>
    </source>
</evidence>
<dbReference type="Gene3D" id="3.30.70.560">
    <property type="entry name" value="7,8-Dihydro-6-hydroxymethylpterin-pyrophosphokinase HPPK"/>
    <property type="match status" value="1"/>
</dbReference>
<dbReference type="GO" id="GO:0003848">
    <property type="term" value="F:2-amino-4-hydroxy-6-hydroxymethyldihydropteridine diphosphokinase activity"/>
    <property type="evidence" value="ECO:0007669"/>
    <property type="project" value="UniProtKB-EC"/>
</dbReference>
<dbReference type="SUPFAM" id="SSF55083">
    <property type="entry name" value="6-hydroxymethyl-7,8-dihydropterin pyrophosphokinase, HPPK"/>
    <property type="match status" value="1"/>
</dbReference>
<dbReference type="PROSITE" id="PS00794">
    <property type="entry name" value="HPPK"/>
    <property type="match status" value="1"/>
</dbReference>
<name>A0A1R3W648_9GAMM</name>
<dbReference type="STRING" id="233100.SAMN05216526_1600"/>
<dbReference type="InterPro" id="IPR035907">
    <property type="entry name" value="Hppk_sf"/>
</dbReference>
<keyword evidence="6" id="KW-0547">Nucleotide-binding</keyword>
<evidence type="ECO:0000256" key="11">
    <source>
        <dbReference type="ARBA" id="ARBA00029766"/>
    </source>
</evidence>
<dbReference type="Proteomes" id="UP000223759">
    <property type="component" value="Unassembled WGS sequence"/>
</dbReference>
<dbReference type="GO" id="GO:0016301">
    <property type="term" value="F:kinase activity"/>
    <property type="evidence" value="ECO:0007669"/>
    <property type="project" value="UniProtKB-KW"/>
</dbReference>
<dbReference type="PANTHER" id="PTHR43071">
    <property type="entry name" value="2-AMINO-4-HYDROXY-6-HYDROXYMETHYLDIHYDROPTERIDINE PYROPHOSPHOKINASE"/>
    <property type="match status" value="1"/>
</dbReference>
<evidence type="ECO:0000259" key="13">
    <source>
        <dbReference type="PROSITE" id="PS00794"/>
    </source>
</evidence>
<dbReference type="UniPathway" id="UPA00077">
    <property type="reaction ID" value="UER00155"/>
</dbReference>
<dbReference type="EMBL" id="FTPK01000003">
    <property type="protein sequence ID" value="SIT72229.1"/>
    <property type="molecule type" value="Genomic_DNA"/>
</dbReference>
<dbReference type="GO" id="GO:0046656">
    <property type="term" value="P:folic acid biosynthetic process"/>
    <property type="evidence" value="ECO:0007669"/>
    <property type="project" value="UniProtKB-KW"/>
</dbReference>
<sequence>MSARVYLGLGANIEAPEAQLTCALDSLKAHPAMILEAVSGFYQSRPHGPQNQPDFVNAVARVRTELSPWALLDVLKAQEQQQGRSAGEHWGPRPLDLDILVYEDVDIADARLTVPHPRLAERPFVLWPLAEIAPALRIPGLGMVGDLKAACADEGIKALGLCYGLAHDKP</sequence>
<dbReference type="RefSeq" id="WP_076756019.1">
    <property type="nucleotide sequence ID" value="NZ_CP023018.1"/>
</dbReference>
<evidence type="ECO:0000256" key="9">
    <source>
        <dbReference type="ARBA" id="ARBA00022909"/>
    </source>
</evidence>
<keyword evidence="8" id="KW-0067">ATP-binding</keyword>
<dbReference type="EC" id="2.7.6.3" evidence="3"/>
<dbReference type="PANTHER" id="PTHR43071:SF1">
    <property type="entry name" value="2-AMINO-4-HYDROXY-6-HYDROXYMETHYLDIHYDROPTERIDINE PYROPHOSPHOKINASE"/>
    <property type="match status" value="1"/>
</dbReference>
<reference evidence="14 15" key="1">
    <citation type="submission" date="2017-01" db="EMBL/GenBank/DDBJ databases">
        <authorList>
            <person name="Mah S.A."/>
            <person name="Swanson W.J."/>
            <person name="Moy G.W."/>
            <person name="Vacquier V.D."/>
        </authorList>
    </citation>
    <scope>NUCLEOTIDE SEQUENCE [LARGE SCALE GENOMIC DNA]</scope>
    <source>
        <strain evidence="14 15">M9</strain>
    </source>
</reference>
<dbReference type="Pfam" id="PF01288">
    <property type="entry name" value="HPPK"/>
    <property type="match status" value="1"/>
</dbReference>
<accession>A0A1R3W648</accession>
<organism evidence="14 15">
    <name type="scientific">Ectothiorhodosinus mongolicus</name>
    <dbReference type="NCBI Taxonomy" id="233100"/>
    <lineage>
        <taxon>Bacteria</taxon>
        <taxon>Pseudomonadati</taxon>
        <taxon>Pseudomonadota</taxon>
        <taxon>Gammaproteobacteria</taxon>
        <taxon>Chromatiales</taxon>
        <taxon>Ectothiorhodospiraceae</taxon>
        <taxon>Ectothiorhodosinus</taxon>
    </lineage>
</organism>
<feature type="domain" description="7,8-dihydro-6-hydroxymethylpterin-pyrophosphokinase" evidence="13">
    <location>
        <begin position="89"/>
        <end position="100"/>
    </location>
</feature>
<comment type="function">
    <text evidence="10">Catalyzes the transfer of pyrophosphate from adenosine triphosphate (ATP) to 6-hydroxymethyl-7,8-dihydropterin, an enzymatic step in folate biosynthesis pathway.</text>
</comment>
<keyword evidence="15" id="KW-1185">Reference proteome</keyword>
<evidence type="ECO:0000256" key="3">
    <source>
        <dbReference type="ARBA" id="ARBA00013253"/>
    </source>
</evidence>
<dbReference type="GO" id="GO:0005524">
    <property type="term" value="F:ATP binding"/>
    <property type="evidence" value="ECO:0007669"/>
    <property type="project" value="UniProtKB-KW"/>
</dbReference>
<evidence type="ECO:0000313" key="14">
    <source>
        <dbReference type="EMBL" id="SIT72229.1"/>
    </source>
</evidence>
<evidence type="ECO:0000256" key="12">
    <source>
        <dbReference type="ARBA" id="ARBA00033413"/>
    </source>
</evidence>
<evidence type="ECO:0000256" key="10">
    <source>
        <dbReference type="ARBA" id="ARBA00029409"/>
    </source>
</evidence>
<dbReference type="GO" id="GO:0046654">
    <property type="term" value="P:tetrahydrofolate biosynthetic process"/>
    <property type="evidence" value="ECO:0007669"/>
    <property type="project" value="UniProtKB-UniPathway"/>
</dbReference>
<protein>
    <recommendedName>
        <fullName evidence="4">2-amino-4-hydroxy-6-hydroxymethyldihydropteridine pyrophosphokinase</fullName>
        <ecNumber evidence="3">2.7.6.3</ecNumber>
    </recommendedName>
    <alternativeName>
        <fullName evidence="11">6-hydroxymethyl-7,8-dihydropterin pyrophosphokinase</fullName>
    </alternativeName>
    <alternativeName>
        <fullName evidence="12">7,8-dihydro-6-hydroxymethylpterin-pyrophosphokinase</fullName>
    </alternativeName>
</protein>
<proteinExistence type="inferred from homology"/>
<evidence type="ECO:0000256" key="8">
    <source>
        <dbReference type="ARBA" id="ARBA00022840"/>
    </source>
</evidence>
<comment type="similarity">
    <text evidence="2">Belongs to the HPPK family.</text>
</comment>
<comment type="pathway">
    <text evidence="1">Cofactor biosynthesis; tetrahydrofolate biosynthesis; 2-amino-4-hydroxy-6-hydroxymethyl-7,8-dihydropteridine diphosphate from 7,8-dihydroneopterin triphosphate: step 4/4.</text>
</comment>
<evidence type="ECO:0000256" key="5">
    <source>
        <dbReference type="ARBA" id="ARBA00022679"/>
    </source>
</evidence>
<gene>
    <name evidence="14" type="ORF">SAMN05216526_1600</name>
</gene>